<keyword evidence="9" id="KW-0442">Lipid degradation</keyword>
<feature type="active site" evidence="23">
    <location>
        <position position="379"/>
    </location>
</feature>
<keyword evidence="8" id="KW-0492">Microsome</keyword>
<keyword evidence="12" id="KW-0443">Lipid metabolism</keyword>
<dbReference type="InterPro" id="IPR029058">
    <property type="entry name" value="AB_hydrolase_fold"/>
</dbReference>
<evidence type="ECO:0000313" key="26">
    <source>
        <dbReference type="EMBL" id="JAC95955.1"/>
    </source>
</evidence>
<dbReference type="Gene3D" id="3.40.50.1820">
    <property type="entry name" value="alpha/beta hydrolase"/>
    <property type="match status" value="1"/>
</dbReference>
<evidence type="ECO:0000256" key="11">
    <source>
        <dbReference type="ARBA" id="ARBA00022989"/>
    </source>
</evidence>
<keyword evidence="14" id="KW-0325">Glycoprotein</keyword>
<comment type="subcellular location">
    <subcellularLocation>
        <location evidence="2">Cell membrane</location>
        <topology evidence="2">Single-pass type II membrane protein</topology>
    </subcellularLocation>
    <subcellularLocation>
        <location evidence="1">Microsome</location>
    </subcellularLocation>
</comment>
<proteinExistence type="inferred from homology"/>
<sequence length="409" mass="46425">MKSALVLLAGCLALTAYYVYLPLPSTVSEPWNLMMLDAVFRVVQQSCDLCHYLGLGHHAKLLNSLVSWLESLTMPSARPVKITDAIFDGVEVRVYQPDTQISKKTLHRSIVYIHGGGWALLSTKGGFYNHLCEIMSESLDAVVVSIDYRLVPDFHFPAQFDDILRATKHFLLPDVLAQYSVDPTRIALSGDSAGGNLAAAVSQEISQEENITNRFKLQALIYPVLQSFDFNTPSYQQNKLSPILSRSVMVQFWVEYFNGSYDFVQSMLVNNHTSLDVSEANSFRDRLDWPFLLPSRFRKNYELIAPTTGKPEIFQNIPALLDVRAGPLLADKELLRLQPKTYIMTCEIDILRDDGLMYAKRLEKAGVEVTIDHFEDCFHGCMVFTIWPLNFSAGFHTRNSYFKWLNENL</sequence>
<keyword evidence="4" id="KW-1003">Cell membrane</keyword>
<dbReference type="PIRSF" id="PIRSF037251">
    <property type="entry name" value="Arylacetamide_deacetylase"/>
    <property type="match status" value="1"/>
</dbReference>
<feature type="active site" evidence="23">
    <location>
        <position position="349"/>
    </location>
</feature>
<dbReference type="InterPro" id="IPR050300">
    <property type="entry name" value="GDXG_lipolytic_enzyme"/>
</dbReference>
<evidence type="ECO:0000256" key="9">
    <source>
        <dbReference type="ARBA" id="ARBA00022963"/>
    </source>
</evidence>
<evidence type="ECO:0000256" key="24">
    <source>
        <dbReference type="PROSITE-ProRule" id="PRU10038"/>
    </source>
</evidence>
<dbReference type="GO" id="GO:0047378">
    <property type="term" value="F:acetylalkylglycerol acetylhydrolase activity"/>
    <property type="evidence" value="ECO:0007669"/>
    <property type="project" value="UniProtKB-EC"/>
</dbReference>
<dbReference type="InterPro" id="IPR017157">
    <property type="entry name" value="Arylacetamide_deacetylase"/>
</dbReference>
<evidence type="ECO:0000256" key="5">
    <source>
        <dbReference type="ARBA" id="ARBA00022692"/>
    </source>
</evidence>
<keyword evidence="13" id="KW-0472">Membrane</keyword>
<evidence type="ECO:0000256" key="21">
    <source>
        <dbReference type="ARBA" id="ARBA00048913"/>
    </source>
</evidence>
<evidence type="ECO:0000256" key="20">
    <source>
        <dbReference type="ARBA" id="ARBA00047653"/>
    </source>
</evidence>
<feature type="domain" description="Alpha/beta hydrolase fold-3" evidence="25">
    <location>
        <begin position="322"/>
        <end position="382"/>
    </location>
</feature>
<comment type="catalytic activity">
    <reaction evidence="15">
        <text>1-O-hexadecyl-2-acetyl-sn-glycerol + H2O = 1-O-hexadecyl-sn-glycerol + acetate + H(+)</text>
        <dbReference type="Rhea" id="RHEA:38563"/>
        <dbReference type="ChEBI" id="CHEBI:15377"/>
        <dbReference type="ChEBI" id="CHEBI:15378"/>
        <dbReference type="ChEBI" id="CHEBI:30089"/>
        <dbReference type="ChEBI" id="CHEBI:34115"/>
        <dbReference type="ChEBI" id="CHEBI:75936"/>
    </reaction>
    <physiologicalReaction direction="left-to-right" evidence="15">
        <dbReference type="Rhea" id="RHEA:38564"/>
    </physiologicalReaction>
</comment>
<comment type="catalytic activity">
    <reaction evidence="22">
        <text>a 1-O-alkyl-2-acetyl-sn-glycerol + H2O = a 1-O-alkyl-sn-glycerol + acetate + H(+)</text>
        <dbReference type="Rhea" id="RHEA:11552"/>
        <dbReference type="ChEBI" id="CHEBI:15377"/>
        <dbReference type="ChEBI" id="CHEBI:15378"/>
        <dbReference type="ChEBI" id="CHEBI:15850"/>
        <dbReference type="ChEBI" id="CHEBI:16291"/>
        <dbReference type="ChEBI" id="CHEBI:30089"/>
        <dbReference type="EC" id="3.1.1.71"/>
    </reaction>
    <physiologicalReaction direction="left-to-right" evidence="22">
        <dbReference type="Rhea" id="RHEA:11553"/>
    </physiologicalReaction>
</comment>
<evidence type="ECO:0000256" key="4">
    <source>
        <dbReference type="ARBA" id="ARBA00022475"/>
    </source>
</evidence>
<comment type="catalytic activity">
    <reaction evidence="21">
        <text>a cholesterol ester + H2O = cholesterol + a fatty acid + H(+)</text>
        <dbReference type="Rhea" id="RHEA:36403"/>
        <dbReference type="ChEBI" id="CHEBI:15377"/>
        <dbReference type="ChEBI" id="CHEBI:15378"/>
        <dbReference type="ChEBI" id="CHEBI:16113"/>
        <dbReference type="ChEBI" id="CHEBI:17002"/>
        <dbReference type="ChEBI" id="CHEBI:28868"/>
    </reaction>
    <physiologicalReaction direction="left-to-right" evidence="21">
        <dbReference type="Rhea" id="RHEA:36404"/>
    </physiologicalReaction>
</comment>
<dbReference type="EC" id="3.1.1.71" evidence="16"/>
<dbReference type="InterPro" id="IPR033140">
    <property type="entry name" value="Lipase_GDXG_put_SER_AS"/>
</dbReference>
<evidence type="ECO:0000256" key="18">
    <source>
        <dbReference type="ARBA" id="ARBA00044219"/>
    </source>
</evidence>
<protein>
    <recommendedName>
        <fullName evidence="17">Neutral cholesterol ester hydrolase 1</fullName>
        <ecNumber evidence="16">3.1.1.71</ecNumber>
    </recommendedName>
    <alternativeName>
        <fullName evidence="18">Acetylalkylglycerol acetylhydrolase</fullName>
    </alternativeName>
    <alternativeName>
        <fullName evidence="19">Arylacetamide deacetylase-like 1</fullName>
    </alternativeName>
</protein>
<evidence type="ECO:0000256" key="14">
    <source>
        <dbReference type="ARBA" id="ARBA00023180"/>
    </source>
</evidence>
<dbReference type="AlphaFoldDB" id="A0A098M155"/>
<dbReference type="GO" id="GO:0016042">
    <property type="term" value="P:lipid catabolic process"/>
    <property type="evidence" value="ECO:0007669"/>
    <property type="project" value="UniProtKB-KW"/>
</dbReference>
<keyword evidence="7" id="KW-0256">Endoplasmic reticulum</keyword>
<evidence type="ECO:0000256" key="17">
    <source>
        <dbReference type="ARBA" id="ARBA00044162"/>
    </source>
</evidence>
<dbReference type="Pfam" id="PF07859">
    <property type="entry name" value="Abhydrolase_3"/>
    <property type="match status" value="2"/>
</dbReference>
<evidence type="ECO:0000256" key="13">
    <source>
        <dbReference type="ARBA" id="ARBA00023136"/>
    </source>
</evidence>
<evidence type="ECO:0000256" key="2">
    <source>
        <dbReference type="ARBA" id="ARBA00004401"/>
    </source>
</evidence>
<evidence type="ECO:0000256" key="23">
    <source>
        <dbReference type="PIRSR" id="PIRSR037251-1"/>
    </source>
</evidence>
<organism evidence="26">
    <name type="scientific">Hypsiglena sp. JMG-2014</name>
    <dbReference type="NCBI Taxonomy" id="1550645"/>
    <lineage>
        <taxon>Eukaryota</taxon>
        <taxon>Metazoa</taxon>
        <taxon>Chordata</taxon>
        <taxon>Craniata</taxon>
        <taxon>Vertebrata</taxon>
        <taxon>Euteleostomi</taxon>
        <taxon>Lepidosauria</taxon>
        <taxon>Squamata</taxon>
        <taxon>Bifurcata</taxon>
        <taxon>Unidentata</taxon>
        <taxon>Episquamata</taxon>
        <taxon>Toxicofera</taxon>
        <taxon>Serpentes</taxon>
        <taxon>Colubroidea</taxon>
        <taxon>Dipsadidae</taxon>
        <taxon>Hypsiglena</taxon>
    </lineage>
</organism>
<dbReference type="PROSITE" id="PS01174">
    <property type="entry name" value="LIPASE_GDXG_SER"/>
    <property type="match status" value="1"/>
</dbReference>
<evidence type="ECO:0000256" key="8">
    <source>
        <dbReference type="ARBA" id="ARBA00022848"/>
    </source>
</evidence>
<reference evidence="26" key="1">
    <citation type="submission" date="2014-09" db="EMBL/GenBank/DDBJ databases">
        <title>RNA-seq and high-definition mass spectrometry reveal the complex and divergent venoms of two rear-fanged colubrid snakes.</title>
        <authorList>
            <person name="McGivern J.J."/>
            <person name="Wray K.P."/>
            <person name="Margres M.J."/>
            <person name="Couch M.E."/>
            <person name="Mackessy S.P."/>
            <person name="Rokyta D.R."/>
        </authorList>
    </citation>
    <scope>NUCLEOTIDE SEQUENCE</scope>
    <source>
        <tissue evidence="26">Venom gland</tissue>
    </source>
</reference>
<dbReference type="ESTHER" id="9saur-a0a098m155">
    <property type="family name" value="Arylacetamide_deacetylase"/>
</dbReference>
<evidence type="ECO:0000256" key="12">
    <source>
        <dbReference type="ARBA" id="ARBA00023098"/>
    </source>
</evidence>
<dbReference type="SUPFAM" id="SSF53474">
    <property type="entry name" value="alpha/beta-Hydrolases"/>
    <property type="match status" value="1"/>
</dbReference>
<evidence type="ECO:0000256" key="16">
    <source>
        <dbReference type="ARBA" id="ARBA00044060"/>
    </source>
</evidence>
<evidence type="ECO:0000256" key="10">
    <source>
        <dbReference type="ARBA" id="ARBA00022968"/>
    </source>
</evidence>
<dbReference type="EMBL" id="GBSI01000541">
    <property type="protein sequence ID" value="JAC95955.1"/>
    <property type="molecule type" value="Transcribed_RNA"/>
</dbReference>
<keyword evidence="11" id="KW-1133">Transmembrane helix</keyword>
<dbReference type="PANTHER" id="PTHR48081">
    <property type="entry name" value="AB HYDROLASE SUPERFAMILY PROTEIN C4A8.06C"/>
    <property type="match status" value="1"/>
</dbReference>
<dbReference type="PANTHER" id="PTHR48081:SF29">
    <property type="entry name" value="NEUTRAL CHOLESTEROL ESTER HYDROLASE 1"/>
    <property type="match status" value="1"/>
</dbReference>
<evidence type="ECO:0000256" key="15">
    <source>
        <dbReference type="ARBA" id="ARBA00023406"/>
    </source>
</evidence>
<evidence type="ECO:0000256" key="19">
    <source>
        <dbReference type="ARBA" id="ARBA00044256"/>
    </source>
</evidence>
<evidence type="ECO:0000256" key="3">
    <source>
        <dbReference type="ARBA" id="ARBA00010515"/>
    </source>
</evidence>
<comment type="similarity">
    <text evidence="3">Belongs to the 'GDXG' lipolytic enzyme family.</text>
</comment>
<keyword evidence="10" id="KW-0735">Signal-anchor</keyword>
<comment type="catalytic activity">
    <reaction evidence="20">
        <text>cholesteryl (9Z-octadecenoate) + H2O = cholesterol + (9Z)-octadecenoate + H(+)</text>
        <dbReference type="Rhea" id="RHEA:33875"/>
        <dbReference type="ChEBI" id="CHEBI:15377"/>
        <dbReference type="ChEBI" id="CHEBI:15378"/>
        <dbReference type="ChEBI" id="CHEBI:16113"/>
        <dbReference type="ChEBI" id="CHEBI:30823"/>
        <dbReference type="ChEBI" id="CHEBI:46898"/>
    </reaction>
    <physiologicalReaction direction="left-to-right" evidence="20">
        <dbReference type="Rhea" id="RHEA:33876"/>
    </physiologicalReaction>
</comment>
<evidence type="ECO:0000256" key="1">
    <source>
        <dbReference type="ARBA" id="ARBA00004144"/>
    </source>
</evidence>
<feature type="domain" description="Alpha/beta hydrolase fold-3" evidence="25">
    <location>
        <begin position="110"/>
        <end position="262"/>
    </location>
</feature>
<evidence type="ECO:0000256" key="6">
    <source>
        <dbReference type="ARBA" id="ARBA00022801"/>
    </source>
</evidence>
<feature type="active site" evidence="23 24">
    <location>
        <position position="192"/>
    </location>
</feature>
<keyword evidence="5" id="KW-0812">Transmembrane</keyword>
<dbReference type="GO" id="GO:0005886">
    <property type="term" value="C:plasma membrane"/>
    <property type="evidence" value="ECO:0007669"/>
    <property type="project" value="UniProtKB-SubCell"/>
</dbReference>
<accession>A0A098M155</accession>
<name>A0A098M155_9SAUR</name>
<dbReference type="InterPro" id="IPR013094">
    <property type="entry name" value="AB_hydrolase_3"/>
</dbReference>
<evidence type="ECO:0000256" key="7">
    <source>
        <dbReference type="ARBA" id="ARBA00022824"/>
    </source>
</evidence>
<evidence type="ECO:0000256" key="22">
    <source>
        <dbReference type="ARBA" id="ARBA00049214"/>
    </source>
</evidence>
<evidence type="ECO:0000259" key="25">
    <source>
        <dbReference type="Pfam" id="PF07859"/>
    </source>
</evidence>
<keyword evidence="6 26" id="KW-0378">Hydrolase</keyword>